<dbReference type="InterPro" id="IPR036291">
    <property type="entry name" value="NAD(P)-bd_dom_sf"/>
</dbReference>
<accession>A0ABP0QVG6</accession>
<gene>
    <name evidence="3" type="ORF">SCF082_LOCUS42785</name>
    <name evidence="4" type="ORF">SCF082_LOCUS42860</name>
</gene>
<evidence type="ECO:0000259" key="2">
    <source>
        <dbReference type="Pfam" id="PF13460"/>
    </source>
</evidence>
<dbReference type="PANTHER" id="PTHR15020:SF11">
    <property type="entry name" value="OS06G0360300 PROTEIN"/>
    <property type="match status" value="1"/>
</dbReference>
<protein>
    <submittedName>
        <fullName evidence="4">Chloroplastic</fullName>
    </submittedName>
</protein>
<feature type="domain" description="NAD(P)-binding" evidence="2">
    <location>
        <begin position="114"/>
        <end position="299"/>
    </location>
</feature>
<dbReference type="Proteomes" id="UP001642464">
    <property type="component" value="Unassembled WGS sequence"/>
</dbReference>
<comment type="caution">
    <text evidence="4">The sequence shown here is derived from an EMBL/GenBank/DDBJ whole genome shotgun (WGS) entry which is preliminary data.</text>
</comment>
<proteinExistence type="predicted"/>
<organism evidence="4 5">
    <name type="scientific">Durusdinium trenchii</name>
    <dbReference type="NCBI Taxonomy" id="1381693"/>
    <lineage>
        <taxon>Eukaryota</taxon>
        <taxon>Sar</taxon>
        <taxon>Alveolata</taxon>
        <taxon>Dinophyceae</taxon>
        <taxon>Suessiales</taxon>
        <taxon>Symbiodiniaceae</taxon>
        <taxon>Durusdinium</taxon>
    </lineage>
</organism>
<evidence type="ECO:0000313" key="4">
    <source>
        <dbReference type="EMBL" id="CAK9090907.1"/>
    </source>
</evidence>
<sequence length="371" mass="39901">SICLQFTMKMRMWDQFASMCLAVVTCTIGCAFTGGMPPRQRGEHLVLKAEGAGRPVVAVLGANGRTGSMIVEEMADEMKDGTRTPTLVLRWCCALINYKAFLDAKVLKEDEDAEALARSPAKPRALTRSGKWKGSEGSKVNREDVEVGQADVTDSGSLALALAGVSAVVFAAAYSRGKTEPKDVDNGGLVKCAKVVLEKGIERLVVVSSASVTRPYAPVGVLLNTIGSGVLSEKLKGEEKVKELFENAESTYTIVRPGGLTMDPPVGFAELQFNQGDTYVGNVPRADVAAVCAVAATDPLNSGANKTFEMFKARTREPLLPWYRGKTRYVVGNIRDCSAMLARLRPDKEVYDVPGMLPISLADFALGWARK</sequence>
<dbReference type="InterPro" id="IPR016040">
    <property type="entry name" value="NAD(P)-bd_dom"/>
</dbReference>
<feature type="region of interest" description="Disordered" evidence="1">
    <location>
        <begin position="113"/>
        <end position="140"/>
    </location>
</feature>
<keyword evidence="5" id="KW-1185">Reference proteome</keyword>
<reference evidence="4 5" key="1">
    <citation type="submission" date="2024-02" db="EMBL/GenBank/DDBJ databases">
        <authorList>
            <person name="Chen Y."/>
            <person name="Shah S."/>
            <person name="Dougan E. K."/>
            <person name="Thang M."/>
            <person name="Chan C."/>
        </authorList>
    </citation>
    <scope>NUCLEOTIDE SEQUENCE [LARGE SCALE GENOMIC DNA]</scope>
</reference>
<dbReference type="Gene3D" id="3.40.50.720">
    <property type="entry name" value="NAD(P)-binding Rossmann-like Domain"/>
    <property type="match status" value="1"/>
</dbReference>
<name>A0ABP0QVG6_9DINO</name>
<dbReference type="SUPFAM" id="SSF51735">
    <property type="entry name" value="NAD(P)-binding Rossmann-fold domains"/>
    <property type="match status" value="1"/>
</dbReference>
<feature type="non-terminal residue" evidence="4">
    <location>
        <position position="1"/>
    </location>
</feature>
<evidence type="ECO:0000313" key="5">
    <source>
        <dbReference type="Proteomes" id="UP001642464"/>
    </source>
</evidence>
<dbReference type="PANTHER" id="PTHR15020">
    <property type="entry name" value="FLAVIN REDUCTASE-RELATED"/>
    <property type="match status" value="1"/>
</dbReference>
<dbReference type="EMBL" id="CAXAMM010040040">
    <property type="protein sequence ID" value="CAK9090739.1"/>
    <property type="molecule type" value="Genomic_DNA"/>
</dbReference>
<evidence type="ECO:0000256" key="1">
    <source>
        <dbReference type="SAM" id="MobiDB-lite"/>
    </source>
</evidence>
<dbReference type="EMBL" id="CAXAMM010040073">
    <property type="protein sequence ID" value="CAK9090907.1"/>
    <property type="molecule type" value="Genomic_DNA"/>
</dbReference>
<dbReference type="Pfam" id="PF13460">
    <property type="entry name" value="NAD_binding_10"/>
    <property type="match status" value="1"/>
</dbReference>
<evidence type="ECO:0000313" key="3">
    <source>
        <dbReference type="EMBL" id="CAK9090739.1"/>
    </source>
</evidence>